<feature type="region of interest" description="Disordered" evidence="1">
    <location>
        <begin position="325"/>
        <end position="369"/>
    </location>
</feature>
<dbReference type="InterPro" id="IPR043502">
    <property type="entry name" value="DNA/RNA_pol_sf"/>
</dbReference>
<comment type="caution">
    <text evidence="3">The sequence shown here is derived from an EMBL/GenBank/DDBJ whole genome shotgun (WGS) entry which is preliminary data.</text>
</comment>
<dbReference type="PANTHER" id="PTHR19446">
    <property type="entry name" value="REVERSE TRANSCRIPTASES"/>
    <property type="match status" value="1"/>
</dbReference>
<dbReference type="AlphaFoldDB" id="A0AAD8S0T8"/>
<dbReference type="InterPro" id="IPR036691">
    <property type="entry name" value="Endo/exonu/phosph_ase_sf"/>
</dbReference>
<feature type="domain" description="Reverse transcriptase" evidence="2">
    <location>
        <begin position="789"/>
        <end position="1015"/>
    </location>
</feature>
<feature type="compositionally biased region" description="Basic and acidic residues" evidence="1">
    <location>
        <begin position="101"/>
        <end position="119"/>
    </location>
</feature>
<feature type="region of interest" description="Disordered" evidence="1">
    <location>
        <begin position="74"/>
        <end position="158"/>
    </location>
</feature>
<feature type="compositionally biased region" description="Acidic residues" evidence="1">
    <location>
        <begin position="1046"/>
        <end position="1057"/>
    </location>
</feature>
<accession>A0AAD8S0T8</accession>
<feature type="region of interest" description="Disordered" evidence="1">
    <location>
        <begin position="1026"/>
        <end position="1057"/>
    </location>
</feature>
<reference evidence="3" key="1">
    <citation type="submission" date="2023-07" db="EMBL/GenBank/DDBJ databases">
        <title>A chromosome-level genome assembly of Lolium multiflorum.</title>
        <authorList>
            <person name="Chen Y."/>
            <person name="Copetti D."/>
            <person name="Kolliker R."/>
            <person name="Studer B."/>
        </authorList>
    </citation>
    <scope>NUCLEOTIDE SEQUENCE</scope>
    <source>
        <strain evidence="3">02402/16</strain>
        <tissue evidence="3">Leaf</tissue>
    </source>
</reference>
<dbReference type="PROSITE" id="PS50878">
    <property type="entry name" value="RT_POL"/>
    <property type="match status" value="1"/>
</dbReference>
<dbReference type="EMBL" id="JAUUTY010000004">
    <property type="protein sequence ID" value="KAK1642848.1"/>
    <property type="molecule type" value="Genomic_DNA"/>
</dbReference>
<proteinExistence type="predicted"/>
<dbReference type="SUPFAM" id="SSF56219">
    <property type="entry name" value="DNase I-like"/>
    <property type="match status" value="1"/>
</dbReference>
<dbReference type="CDD" id="cd01650">
    <property type="entry name" value="RT_nLTR_like"/>
    <property type="match status" value="1"/>
</dbReference>
<feature type="compositionally biased region" description="Acidic residues" evidence="1">
    <location>
        <begin position="270"/>
        <end position="285"/>
    </location>
</feature>
<evidence type="ECO:0000313" key="4">
    <source>
        <dbReference type="Proteomes" id="UP001231189"/>
    </source>
</evidence>
<dbReference type="Gene3D" id="3.60.10.10">
    <property type="entry name" value="Endonuclease/exonuclease/phosphatase"/>
    <property type="match status" value="1"/>
</dbReference>
<evidence type="ECO:0000259" key="2">
    <source>
        <dbReference type="PROSITE" id="PS50878"/>
    </source>
</evidence>
<gene>
    <name evidence="3" type="ORF">QYE76_060653</name>
</gene>
<sequence>MVPRRIGVMNSAVGRRRDAARRNGDSKMNVEGKRIEERQIKNGCVLRSAAVWRNVVAWMRTGVGRRLARERALADKRRNEDEARARDHWAHRAEMLPGDSSHGEDPHRSIDGGEGDHGTPKIQRTSRNDSDAGSQSAPPKIANASDRTNASTRKTDAAIYVASDRDNGKRKLFERDTQDKIDGEMNVDTINPIPLQDNSDDNNVLAEVHKSVTKAFAPSVMSPGQASSSASASTAYTQFLHTLIKSGSDKAFTIQKQYRKELGPILEEVNEEDVSEEQVDYDSTESDSAATSVRYINPGQGIMALAAPTAQERMVVDSPIIGSQQEMDGTQEDPLSQVDNPTDVETQVDAGKKTSLPQAGDDPQPSRMSSRLISQDLHATRIAERASRNAAARDVSVTLHDLKLCLNWVLVIVYGAAQLVDKNDFMTELGMVCSDQKLPLLIGGDFNILRFSSEKNKGMRNNRWSDMFNAIINTYALREIHMSGGQYTWSNNQNVPTLEKLDRFLMSDTWENLFPLTTVHKLNREVSDHNPLILDTMENKPKKKNVFRFEKSWINEEGFLERVDRAWNQRVYATNSLDRLQKKLKNVKNSLKDWGCNLRGKSKKRKSDISRELTELENLEECSPLLPADIVKRAELQQELLDILDREEKFWRQRARDNWLLHGDSNTAYFHRLANGCKRKSTIFSLKSGETLIQGDEELLQHATDFYRNLFGPEVDRGVRLDENVWHADEKLNDDDRERLGIRFTMEEVKKVVDQMEKNKAAGPDGIPIEFYQACWEIIKSDLMAVFDDLFEHKIELARINYGIITLIPKGEDADRIQRFRPICLLQVLFKIFTKTLTVRVAPVMEKLLAPCQTAFIKGRYITDGVMLLQEVLRESKFRKKQGVVLKIDFEKAYDKVNWNFLFDSCTQKGFSVSWMVWIKNVVSNANSLSKMMSLAQQRGLITGLADNLVEKGIAILQYADDTIFLIQDSEEQAVNLKLMLYIFESMSGLKINFEKSLHNEKDAEDLQAGADGLLRLASATHVDDTPGSVGCTQPVLQIGGPRMEDDVDDMDLGEQE</sequence>
<feature type="compositionally biased region" description="Polar residues" evidence="1">
    <location>
        <begin position="325"/>
        <end position="345"/>
    </location>
</feature>
<dbReference type="InterPro" id="IPR000477">
    <property type="entry name" value="RT_dom"/>
</dbReference>
<feature type="region of interest" description="Disordered" evidence="1">
    <location>
        <begin position="270"/>
        <end position="289"/>
    </location>
</feature>
<dbReference type="SUPFAM" id="SSF56672">
    <property type="entry name" value="DNA/RNA polymerases"/>
    <property type="match status" value="1"/>
</dbReference>
<name>A0AAD8S0T8_LOLMU</name>
<feature type="compositionally biased region" description="Basic and acidic residues" evidence="1">
    <location>
        <begin position="74"/>
        <end position="94"/>
    </location>
</feature>
<dbReference type="Pfam" id="PF00078">
    <property type="entry name" value="RVT_1"/>
    <property type="match status" value="1"/>
</dbReference>
<protein>
    <recommendedName>
        <fullName evidence="2">Reverse transcriptase domain-containing protein</fullName>
    </recommendedName>
</protein>
<evidence type="ECO:0000313" key="3">
    <source>
        <dbReference type="EMBL" id="KAK1642848.1"/>
    </source>
</evidence>
<organism evidence="3 4">
    <name type="scientific">Lolium multiflorum</name>
    <name type="common">Italian ryegrass</name>
    <name type="synonym">Lolium perenne subsp. multiflorum</name>
    <dbReference type="NCBI Taxonomy" id="4521"/>
    <lineage>
        <taxon>Eukaryota</taxon>
        <taxon>Viridiplantae</taxon>
        <taxon>Streptophyta</taxon>
        <taxon>Embryophyta</taxon>
        <taxon>Tracheophyta</taxon>
        <taxon>Spermatophyta</taxon>
        <taxon>Magnoliopsida</taxon>
        <taxon>Liliopsida</taxon>
        <taxon>Poales</taxon>
        <taxon>Poaceae</taxon>
        <taxon>BOP clade</taxon>
        <taxon>Pooideae</taxon>
        <taxon>Poodae</taxon>
        <taxon>Poeae</taxon>
        <taxon>Poeae Chloroplast Group 2 (Poeae type)</taxon>
        <taxon>Loliodinae</taxon>
        <taxon>Loliinae</taxon>
        <taxon>Lolium</taxon>
    </lineage>
</organism>
<keyword evidence="4" id="KW-1185">Reference proteome</keyword>
<dbReference type="Proteomes" id="UP001231189">
    <property type="component" value="Unassembled WGS sequence"/>
</dbReference>
<evidence type="ECO:0000256" key="1">
    <source>
        <dbReference type="SAM" id="MobiDB-lite"/>
    </source>
</evidence>